<evidence type="ECO:0000313" key="2">
    <source>
        <dbReference type="EMBL" id="KAF5325192.1"/>
    </source>
</evidence>
<keyword evidence="3" id="KW-1185">Reference proteome</keyword>
<proteinExistence type="predicted"/>
<dbReference type="PANTHER" id="PTHR30575:SF0">
    <property type="entry name" value="XAA-ARG DIPEPTIDASE"/>
    <property type="match status" value="1"/>
</dbReference>
<dbReference type="AlphaFoldDB" id="A0A8H5BN53"/>
<protein>
    <recommendedName>
        <fullName evidence="4">Amidohydrolase</fullName>
    </recommendedName>
</protein>
<sequence length="123" mass="13769">MCGCNSHDAPPASAGRVWRPDDKEAAQPGRPGSSELYRPDILETIEAKIKELDPELRELSLDIHAHPELGYEEYYAHDVYTRFMEKHGFEVVKQYTLPTAWKASFAHGSGGRTIGVNSEVIVE</sequence>
<evidence type="ECO:0008006" key="4">
    <source>
        <dbReference type="Google" id="ProtNLM"/>
    </source>
</evidence>
<organism evidence="2 3">
    <name type="scientific">Psilocybe cf. subviscida</name>
    <dbReference type="NCBI Taxonomy" id="2480587"/>
    <lineage>
        <taxon>Eukaryota</taxon>
        <taxon>Fungi</taxon>
        <taxon>Dikarya</taxon>
        <taxon>Basidiomycota</taxon>
        <taxon>Agaricomycotina</taxon>
        <taxon>Agaricomycetes</taxon>
        <taxon>Agaricomycetidae</taxon>
        <taxon>Agaricales</taxon>
        <taxon>Agaricineae</taxon>
        <taxon>Strophariaceae</taxon>
        <taxon>Psilocybe</taxon>
    </lineage>
</organism>
<dbReference type="EMBL" id="JAACJJ010000015">
    <property type="protein sequence ID" value="KAF5325192.1"/>
    <property type="molecule type" value="Genomic_DNA"/>
</dbReference>
<dbReference type="SUPFAM" id="SSF53187">
    <property type="entry name" value="Zn-dependent exopeptidases"/>
    <property type="match status" value="1"/>
</dbReference>
<feature type="region of interest" description="Disordered" evidence="1">
    <location>
        <begin position="1"/>
        <end position="37"/>
    </location>
</feature>
<dbReference type="Proteomes" id="UP000567179">
    <property type="component" value="Unassembled WGS sequence"/>
</dbReference>
<dbReference type="InterPro" id="IPR052030">
    <property type="entry name" value="Peptidase_M20/M20A_hydrolases"/>
</dbReference>
<dbReference type="OrthoDB" id="6119954at2759"/>
<dbReference type="Gene3D" id="3.40.630.10">
    <property type="entry name" value="Zn peptidases"/>
    <property type="match status" value="1"/>
</dbReference>
<evidence type="ECO:0000313" key="3">
    <source>
        <dbReference type="Proteomes" id="UP000567179"/>
    </source>
</evidence>
<evidence type="ECO:0000256" key="1">
    <source>
        <dbReference type="SAM" id="MobiDB-lite"/>
    </source>
</evidence>
<dbReference type="PANTHER" id="PTHR30575">
    <property type="entry name" value="PEPTIDASE M20"/>
    <property type="match status" value="1"/>
</dbReference>
<gene>
    <name evidence="2" type="ORF">D9619_009751</name>
</gene>
<name>A0A8H5BN53_9AGAR</name>
<dbReference type="GO" id="GO:0016805">
    <property type="term" value="F:dipeptidase activity"/>
    <property type="evidence" value="ECO:0007669"/>
    <property type="project" value="TreeGrafter"/>
</dbReference>
<accession>A0A8H5BN53</accession>
<comment type="caution">
    <text evidence="2">The sequence shown here is derived from an EMBL/GenBank/DDBJ whole genome shotgun (WGS) entry which is preliminary data.</text>
</comment>
<reference evidence="2 3" key="1">
    <citation type="journal article" date="2020" name="ISME J.">
        <title>Uncovering the hidden diversity of litter-decomposition mechanisms in mushroom-forming fungi.</title>
        <authorList>
            <person name="Floudas D."/>
            <person name="Bentzer J."/>
            <person name="Ahren D."/>
            <person name="Johansson T."/>
            <person name="Persson P."/>
            <person name="Tunlid A."/>
        </authorList>
    </citation>
    <scope>NUCLEOTIDE SEQUENCE [LARGE SCALE GENOMIC DNA]</scope>
    <source>
        <strain evidence="2 3">CBS 101986</strain>
    </source>
</reference>